<dbReference type="GO" id="GO:0006152">
    <property type="term" value="P:purine nucleoside catabolic process"/>
    <property type="evidence" value="ECO:0007669"/>
    <property type="project" value="TreeGrafter"/>
</dbReference>
<comment type="similarity">
    <text evidence="1">Belongs to the IUNH family.</text>
</comment>
<dbReference type="PROSITE" id="PS01247">
    <property type="entry name" value="IUNH"/>
    <property type="match status" value="1"/>
</dbReference>
<keyword evidence="2 5" id="KW-0378">Hydrolase</keyword>
<dbReference type="OMA" id="WVGVETK"/>
<evidence type="ECO:0000256" key="1">
    <source>
        <dbReference type="ARBA" id="ARBA00009176"/>
    </source>
</evidence>
<dbReference type="SUPFAM" id="SSF53590">
    <property type="entry name" value="Nucleoside hydrolase"/>
    <property type="match status" value="1"/>
</dbReference>
<dbReference type="GO" id="GO:0005829">
    <property type="term" value="C:cytosol"/>
    <property type="evidence" value="ECO:0007669"/>
    <property type="project" value="TreeGrafter"/>
</dbReference>
<name>G4T5K6_SERID</name>
<sequence length="359" mass="38933">MSSSSRKLIWLDCDPGHDDAIAILLAVHCPRIQLLGVSSCHGNAPLSCTHLNVLRLLHAFGAPIDVHAHRGATKPLIRPVRADPEIHGEDGLGGVEGLPSLEDPALKERYHLDGRRSATDGMAKAVKNSYLNGQKVSIVSTGPMTNVAVFLTLHPELYEAIEEIVFMGGGVGLGNRGAVAEYNILCDPEAAQIVLDCAIKKTMIPLNVTHTCIFTKEIHKSLLAGVDGQPDDDSDPSSVSKAATPLRHMLSTIILYFASSYKSTFGFNDGPPLHDPLTIAYLCHPEIFKTKRYRVDVELAGTHTTGETVVDLWNYRKLSDDDWGTGKNCLVAESVDVAAFFDLLMDCVRMTDAVSPLNQ</sequence>
<evidence type="ECO:0000313" key="5">
    <source>
        <dbReference type="EMBL" id="CCA66566.1"/>
    </source>
</evidence>
<dbReference type="InParanoid" id="G4T5K6"/>
<dbReference type="AlphaFoldDB" id="G4T5K6"/>
<dbReference type="OrthoDB" id="432381at2759"/>
<evidence type="ECO:0000259" key="4">
    <source>
        <dbReference type="Pfam" id="PF01156"/>
    </source>
</evidence>
<dbReference type="EMBL" id="CAFZ01000003">
    <property type="protein sequence ID" value="CCA66566.1"/>
    <property type="molecule type" value="Genomic_DNA"/>
</dbReference>
<accession>G4T5K6</accession>
<feature type="domain" description="Inosine/uridine-preferring nucleoside hydrolase" evidence="4">
    <location>
        <begin position="9"/>
        <end position="342"/>
    </location>
</feature>
<keyword evidence="3" id="KW-0326">Glycosidase</keyword>
<keyword evidence="6" id="KW-1185">Reference proteome</keyword>
<organism evidence="5 6">
    <name type="scientific">Serendipita indica (strain DSM 11827)</name>
    <name type="common">Root endophyte fungus</name>
    <name type="synonym">Piriformospora indica</name>
    <dbReference type="NCBI Taxonomy" id="1109443"/>
    <lineage>
        <taxon>Eukaryota</taxon>
        <taxon>Fungi</taxon>
        <taxon>Dikarya</taxon>
        <taxon>Basidiomycota</taxon>
        <taxon>Agaricomycotina</taxon>
        <taxon>Agaricomycetes</taxon>
        <taxon>Sebacinales</taxon>
        <taxon>Serendipitaceae</taxon>
        <taxon>Serendipita</taxon>
    </lineage>
</organism>
<dbReference type="CDD" id="cd02651">
    <property type="entry name" value="nuc_hydro_IU_UC_XIUA"/>
    <property type="match status" value="1"/>
</dbReference>
<evidence type="ECO:0000256" key="3">
    <source>
        <dbReference type="ARBA" id="ARBA00023295"/>
    </source>
</evidence>
<dbReference type="HOGENOM" id="CLU_036838_2_0_1"/>
<dbReference type="InterPro" id="IPR015910">
    <property type="entry name" value="I/U_nuclsd_hydro_CS"/>
</dbReference>
<reference evidence="5 6" key="1">
    <citation type="journal article" date="2011" name="PLoS Pathog.">
        <title>Endophytic Life Strategies Decoded by Genome and Transcriptome Analyses of the Mutualistic Root Symbiont Piriformospora indica.</title>
        <authorList>
            <person name="Zuccaro A."/>
            <person name="Lahrmann U."/>
            <person name="Guldener U."/>
            <person name="Langen G."/>
            <person name="Pfiffi S."/>
            <person name="Biedenkopf D."/>
            <person name="Wong P."/>
            <person name="Samans B."/>
            <person name="Grimm C."/>
            <person name="Basiewicz M."/>
            <person name="Murat C."/>
            <person name="Martin F."/>
            <person name="Kogel K.H."/>
        </authorList>
    </citation>
    <scope>NUCLEOTIDE SEQUENCE [LARGE SCALE GENOMIC DNA]</scope>
    <source>
        <strain evidence="5 6">DSM 11827</strain>
    </source>
</reference>
<dbReference type="PANTHER" id="PTHR12304:SF4">
    <property type="entry name" value="URIDINE NUCLEOSIDASE"/>
    <property type="match status" value="1"/>
</dbReference>
<dbReference type="InterPro" id="IPR036452">
    <property type="entry name" value="Ribo_hydro-like"/>
</dbReference>
<dbReference type="Proteomes" id="UP000007148">
    <property type="component" value="Unassembled WGS sequence"/>
</dbReference>
<dbReference type="eggNOG" id="KOG2938">
    <property type="taxonomic scope" value="Eukaryota"/>
</dbReference>
<proteinExistence type="inferred from homology"/>
<dbReference type="STRING" id="1109443.G4T5K6"/>
<protein>
    <submittedName>
        <fullName evidence="5">Related to nucleoside hydrolase</fullName>
    </submittedName>
</protein>
<dbReference type="InterPro" id="IPR023186">
    <property type="entry name" value="IUNH"/>
</dbReference>
<comment type="caution">
    <text evidence="5">The sequence shown here is derived from an EMBL/GenBank/DDBJ whole genome shotgun (WGS) entry which is preliminary data.</text>
</comment>
<dbReference type="GO" id="GO:0008477">
    <property type="term" value="F:purine nucleosidase activity"/>
    <property type="evidence" value="ECO:0007669"/>
    <property type="project" value="TreeGrafter"/>
</dbReference>
<evidence type="ECO:0000313" key="6">
    <source>
        <dbReference type="Proteomes" id="UP000007148"/>
    </source>
</evidence>
<dbReference type="PANTHER" id="PTHR12304">
    <property type="entry name" value="INOSINE-URIDINE PREFERRING NUCLEOSIDE HYDROLASE"/>
    <property type="match status" value="1"/>
</dbReference>
<gene>
    <name evidence="5" type="ORF">PIIN_00250</name>
</gene>
<dbReference type="FunCoup" id="G4T5K6">
    <property type="interactions" value="247"/>
</dbReference>
<dbReference type="GO" id="GO:0045437">
    <property type="term" value="F:uridine nucleosidase activity"/>
    <property type="evidence" value="ECO:0007669"/>
    <property type="project" value="UniProtKB-ARBA"/>
</dbReference>
<dbReference type="InterPro" id="IPR001910">
    <property type="entry name" value="Inosine/uridine_hydrolase_dom"/>
</dbReference>
<evidence type="ECO:0000256" key="2">
    <source>
        <dbReference type="ARBA" id="ARBA00022801"/>
    </source>
</evidence>
<dbReference type="Gene3D" id="3.90.245.10">
    <property type="entry name" value="Ribonucleoside hydrolase-like"/>
    <property type="match status" value="1"/>
</dbReference>
<dbReference type="Pfam" id="PF01156">
    <property type="entry name" value="IU_nuc_hydro"/>
    <property type="match status" value="1"/>
</dbReference>